<reference evidence="1 2" key="1">
    <citation type="submission" date="2021-06" db="EMBL/GenBank/DDBJ databases">
        <title>Caerostris darwini draft genome.</title>
        <authorList>
            <person name="Kono N."/>
            <person name="Arakawa K."/>
        </authorList>
    </citation>
    <scope>NUCLEOTIDE SEQUENCE [LARGE SCALE GENOMIC DNA]</scope>
</reference>
<dbReference type="EMBL" id="BPLQ01004336">
    <property type="protein sequence ID" value="GIY07399.1"/>
    <property type="molecule type" value="Genomic_DNA"/>
</dbReference>
<dbReference type="Proteomes" id="UP001054837">
    <property type="component" value="Unassembled WGS sequence"/>
</dbReference>
<dbReference type="AlphaFoldDB" id="A0AAV4QDC5"/>
<protein>
    <submittedName>
        <fullName evidence="1">Uncharacterized protein</fullName>
    </submittedName>
</protein>
<sequence length="151" mass="17780">MNSEINVSLDVRTPKDILIFADNMTMFIMNQEGVPWTMIFTEEELYREFCYTDGPEILFYFVSTMEDWEFSLQNPRFWRADADAFRKSVHKFKELAKQNRYEKVCLLNYALHISYAGQFFYKSGLSHAPLLAFLEIVAIARIMFPNGEISD</sequence>
<evidence type="ECO:0000313" key="2">
    <source>
        <dbReference type="Proteomes" id="UP001054837"/>
    </source>
</evidence>
<evidence type="ECO:0000313" key="1">
    <source>
        <dbReference type="EMBL" id="GIY07399.1"/>
    </source>
</evidence>
<comment type="caution">
    <text evidence="1">The sequence shown here is derived from an EMBL/GenBank/DDBJ whole genome shotgun (WGS) entry which is preliminary data.</text>
</comment>
<accession>A0AAV4QDC5</accession>
<proteinExistence type="predicted"/>
<keyword evidence="2" id="KW-1185">Reference proteome</keyword>
<organism evidence="1 2">
    <name type="scientific">Caerostris darwini</name>
    <dbReference type="NCBI Taxonomy" id="1538125"/>
    <lineage>
        <taxon>Eukaryota</taxon>
        <taxon>Metazoa</taxon>
        <taxon>Ecdysozoa</taxon>
        <taxon>Arthropoda</taxon>
        <taxon>Chelicerata</taxon>
        <taxon>Arachnida</taxon>
        <taxon>Araneae</taxon>
        <taxon>Araneomorphae</taxon>
        <taxon>Entelegynae</taxon>
        <taxon>Araneoidea</taxon>
        <taxon>Araneidae</taxon>
        <taxon>Caerostris</taxon>
    </lineage>
</organism>
<name>A0AAV4QDC5_9ARAC</name>
<gene>
    <name evidence="1" type="ORF">CDAR_434981</name>
</gene>